<dbReference type="NCBIfam" id="TIGR01549">
    <property type="entry name" value="HAD-SF-IA-v1"/>
    <property type="match status" value="1"/>
</dbReference>
<reference evidence="5 6" key="1">
    <citation type="submission" date="2016-08" db="EMBL/GenBank/DDBJ databases">
        <title>Draft genome of Amylibacter sp. strain 4G11.</title>
        <authorList>
            <person name="Wong S.-K."/>
            <person name="Hamasaki K."/>
            <person name="Yoshizawa S."/>
        </authorList>
    </citation>
    <scope>NUCLEOTIDE SEQUENCE [LARGE SCALE GENOMIC DNA]</scope>
    <source>
        <strain evidence="5 6">4G11</strain>
    </source>
</reference>
<dbReference type="PANTHER" id="PTHR43434:SF1">
    <property type="entry name" value="PHOSPHOGLYCOLATE PHOSPHATASE"/>
    <property type="match status" value="1"/>
</dbReference>
<evidence type="ECO:0000256" key="1">
    <source>
        <dbReference type="ARBA" id="ARBA00000830"/>
    </source>
</evidence>
<evidence type="ECO:0000256" key="2">
    <source>
        <dbReference type="ARBA" id="ARBA00004818"/>
    </source>
</evidence>
<comment type="caution">
    <text evidence="5">The sequence shown here is derived from an EMBL/GenBank/DDBJ whole genome shotgun (WGS) entry which is preliminary data.</text>
</comment>
<dbReference type="PRINTS" id="PR00413">
    <property type="entry name" value="HADHALOGNASE"/>
</dbReference>
<dbReference type="InterPro" id="IPR041492">
    <property type="entry name" value="HAD_2"/>
</dbReference>
<dbReference type="InterPro" id="IPR006439">
    <property type="entry name" value="HAD-SF_hydro_IA"/>
</dbReference>
<comment type="pathway">
    <text evidence="2">Organic acid metabolism; glycolate biosynthesis; glycolate from 2-phosphoglycolate: step 1/1.</text>
</comment>
<dbReference type="Gene3D" id="3.40.50.1000">
    <property type="entry name" value="HAD superfamily/HAD-like"/>
    <property type="match status" value="1"/>
</dbReference>
<gene>
    <name evidence="5" type="ORF">BFP76_03580</name>
</gene>
<dbReference type="Proteomes" id="UP000231516">
    <property type="component" value="Unassembled WGS sequence"/>
</dbReference>
<evidence type="ECO:0000313" key="6">
    <source>
        <dbReference type="Proteomes" id="UP000231516"/>
    </source>
</evidence>
<evidence type="ECO:0000313" key="5">
    <source>
        <dbReference type="EMBL" id="PIB24312.1"/>
    </source>
</evidence>
<accession>A0A2G5K5K3</accession>
<dbReference type="InterPro" id="IPR050155">
    <property type="entry name" value="HAD-like_hydrolase_sf"/>
</dbReference>
<dbReference type="InterPro" id="IPR023198">
    <property type="entry name" value="PGP-like_dom2"/>
</dbReference>
<dbReference type="OrthoDB" id="9793014at2"/>
<comment type="similarity">
    <text evidence="3">Belongs to the HAD-like hydrolase superfamily. CbbY/CbbZ/Gph/YieH family.</text>
</comment>
<comment type="catalytic activity">
    <reaction evidence="1">
        <text>2-phosphoglycolate + H2O = glycolate + phosphate</text>
        <dbReference type="Rhea" id="RHEA:14369"/>
        <dbReference type="ChEBI" id="CHEBI:15377"/>
        <dbReference type="ChEBI" id="CHEBI:29805"/>
        <dbReference type="ChEBI" id="CHEBI:43474"/>
        <dbReference type="ChEBI" id="CHEBI:58033"/>
        <dbReference type="EC" id="3.1.3.18"/>
    </reaction>
</comment>
<dbReference type="GO" id="GO:0008967">
    <property type="term" value="F:phosphoglycolate phosphatase activity"/>
    <property type="evidence" value="ECO:0007669"/>
    <property type="project" value="UniProtKB-EC"/>
</dbReference>
<dbReference type="Gene3D" id="1.10.150.240">
    <property type="entry name" value="Putative phosphatase, domain 2"/>
    <property type="match status" value="1"/>
</dbReference>
<dbReference type="AlphaFoldDB" id="A0A2G5K5K3"/>
<dbReference type="SFLD" id="SFLDS00003">
    <property type="entry name" value="Haloacid_Dehalogenase"/>
    <property type="match status" value="1"/>
</dbReference>
<evidence type="ECO:0000256" key="3">
    <source>
        <dbReference type="ARBA" id="ARBA00006171"/>
    </source>
</evidence>
<dbReference type="Pfam" id="PF13419">
    <property type="entry name" value="HAD_2"/>
    <property type="match status" value="1"/>
</dbReference>
<dbReference type="RefSeq" id="WP_099592637.1">
    <property type="nucleotide sequence ID" value="NZ_MDGM01000012.1"/>
</dbReference>
<dbReference type="EMBL" id="MDGM01000012">
    <property type="protein sequence ID" value="PIB24312.1"/>
    <property type="molecule type" value="Genomic_DNA"/>
</dbReference>
<dbReference type="SFLD" id="SFLDG01129">
    <property type="entry name" value="C1.5:_HAD__Beta-PGM__Phosphata"/>
    <property type="match status" value="1"/>
</dbReference>
<evidence type="ECO:0000256" key="4">
    <source>
        <dbReference type="ARBA" id="ARBA00013078"/>
    </source>
</evidence>
<dbReference type="EC" id="3.1.3.18" evidence="4"/>
<dbReference type="PANTHER" id="PTHR43434">
    <property type="entry name" value="PHOSPHOGLYCOLATE PHOSPHATASE"/>
    <property type="match status" value="1"/>
</dbReference>
<protein>
    <recommendedName>
        <fullName evidence="4">phosphoglycolate phosphatase</fullName>
        <ecNumber evidence="4">3.1.3.18</ecNumber>
    </recommendedName>
</protein>
<proteinExistence type="inferred from homology"/>
<dbReference type="InterPro" id="IPR023214">
    <property type="entry name" value="HAD_sf"/>
</dbReference>
<keyword evidence="6" id="KW-1185">Reference proteome</keyword>
<dbReference type="InterPro" id="IPR036412">
    <property type="entry name" value="HAD-like_sf"/>
</dbReference>
<dbReference type="SUPFAM" id="SSF56784">
    <property type="entry name" value="HAD-like"/>
    <property type="match status" value="1"/>
</dbReference>
<organism evidence="5 6">
    <name type="scientific">Paramylibacter kogurei</name>
    <dbReference type="NCBI Taxonomy" id="1889778"/>
    <lineage>
        <taxon>Bacteria</taxon>
        <taxon>Pseudomonadati</taxon>
        <taxon>Pseudomonadota</taxon>
        <taxon>Alphaproteobacteria</taxon>
        <taxon>Rhodobacterales</taxon>
        <taxon>Paracoccaceae</taxon>
        <taxon>Paramylibacter</taxon>
    </lineage>
</organism>
<dbReference type="GO" id="GO:0005829">
    <property type="term" value="C:cytosol"/>
    <property type="evidence" value="ECO:0007669"/>
    <property type="project" value="TreeGrafter"/>
</dbReference>
<sequence>MKSAIFDLDGTLADTSADLLTAANACFEALGHKGVLDLERDALTAFRGGRAMLGLGFSRVKPDYCEADIDVQHPIFLDHYSTNLDVHTVLYDGVIGALDHLQGAGYALGICTNKPEGLAVELVKRLKIDHYFGALVGADTLPVRKPDPEHLFETIRRIGGTPDKSVLIGDTITDRKTSTNANVPSILVTFGPSGHAIADLAPEALLHHYDDLPNLLSQMLD</sequence>
<dbReference type="GO" id="GO:0006281">
    <property type="term" value="P:DNA repair"/>
    <property type="evidence" value="ECO:0007669"/>
    <property type="project" value="TreeGrafter"/>
</dbReference>
<name>A0A2G5K5K3_9RHOB</name>